<feature type="domain" description="HTH tetR-type" evidence="2">
    <location>
        <begin position="23"/>
        <end position="56"/>
    </location>
</feature>
<keyword evidence="4" id="KW-1185">Reference proteome</keyword>
<dbReference type="EMBL" id="QDKJ01000005">
    <property type="protein sequence ID" value="PWC13069.1"/>
    <property type="molecule type" value="Genomic_DNA"/>
</dbReference>
<sequence>MVADMTQKKKNRLSREDWILSGFRALSRAGSSALKAEALARELKTTKGSFYWHFKDVADFETAMLAYWRLRANEGVIAAVEQAKASPQEDLRTLVRIITDLRDESNGGLRSESAIRQWAVTNHCVAEALLEVDAARLDYLTKQFVRAGFSDERATLFGQAMYAAVIGFEYLELQQLATTQTGLTGLLDALLLTDSA</sequence>
<protein>
    <recommendedName>
        <fullName evidence="2">HTH tetR-type domain-containing protein</fullName>
    </recommendedName>
</protein>
<comment type="caution">
    <text evidence="3">The sequence shown here is derived from an EMBL/GenBank/DDBJ whole genome shotgun (WGS) entry which is preliminary data.</text>
</comment>
<organism evidence="3 4">
    <name type="scientific">Brenneria roseae subsp. americana</name>
    <dbReference type="NCBI Taxonomy" id="1508507"/>
    <lineage>
        <taxon>Bacteria</taxon>
        <taxon>Pseudomonadati</taxon>
        <taxon>Pseudomonadota</taxon>
        <taxon>Gammaproteobacteria</taxon>
        <taxon>Enterobacterales</taxon>
        <taxon>Pectobacteriaceae</taxon>
        <taxon>Brenneria</taxon>
    </lineage>
</organism>
<proteinExistence type="predicted"/>
<evidence type="ECO:0000313" key="3">
    <source>
        <dbReference type="EMBL" id="PWC13069.1"/>
    </source>
</evidence>
<accession>A0A2U1TUK1</accession>
<dbReference type="OrthoDB" id="5982141at2"/>
<evidence type="ECO:0000256" key="1">
    <source>
        <dbReference type="ARBA" id="ARBA00023125"/>
    </source>
</evidence>
<dbReference type="InterPro" id="IPR009057">
    <property type="entry name" value="Homeodomain-like_sf"/>
</dbReference>
<dbReference type="Pfam" id="PF00440">
    <property type="entry name" value="TetR_N"/>
    <property type="match status" value="1"/>
</dbReference>
<gene>
    <name evidence="3" type="ORF">B4923_07495</name>
</gene>
<dbReference type="Proteomes" id="UP000245138">
    <property type="component" value="Unassembled WGS sequence"/>
</dbReference>
<evidence type="ECO:0000259" key="2">
    <source>
        <dbReference type="Pfam" id="PF00440"/>
    </source>
</evidence>
<name>A0A2U1TUK1_9GAMM</name>
<reference evidence="3 4" key="1">
    <citation type="submission" date="2018-04" db="EMBL/GenBank/DDBJ databases">
        <title>Brenneria corticis sp.nov.</title>
        <authorList>
            <person name="Li Y."/>
        </authorList>
    </citation>
    <scope>NUCLEOTIDE SEQUENCE [LARGE SCALE GENOMIC DNA]</scope>
    <source>
        <strain evidence="3 4">LMG 27715</strain>
    </source>
</reference>
<keyword evidence="1" id="KW-0238">DNA-binding</keyword>
<evidence type="ECO:0000313" key="4">
    <source>
        <dbReference type="Proteomes" id="UP000245138"/>
    </source>
</evidence>
<dbReference type="SUPFAM" id="SSF46689">
    <property type="entry name" value="Homeodomain-like"/>
    <property type="match status" value="1"/>
</dbReference>
<dbReference type="Gene3D" id="1.10.357.10">
    <property type="entry name" value="Tetracycline Repressor, domain 2"/>
    <property type="match status" value="1"/>
</dbReference>
<dbReference type="GO" id="GO:0003677">
    <property type="term" value="F:DNA binding"/>
    <property type="evidence" value="ECO:0007669"/>
    <property type="project" value="UniProtKB-KW"/>
</dbReference>
<dbReference type="InterPro" id="IPR001647">
    <property type="entry name" value="HTH_TetR"/>
</dbReference>
<dbReference type="AlphaFoldDB" id="A0A2U1TUK1"/>